<dbReference type="Proteomes" id="UP000481861">
    <property type="component" value="Unassembled WGS sequence"/>
</dbReference>
<gene>
    <name evidence="2" type="ORF">BDV95DRAFT_95926</name>
</gene>
<proteinExistence type="predicted"/>
<evidence type="ECO:0000313" key="3">
    <source>
        <dbReference type="Proteomes" id="UP000481861"/>
    </source>
</evidence>
<feature type="region of interest" description="Disordered" evidence="1">
    <location>
        <begin position="1"/>
        <end position="23"/>
    </location>
</feature>
<reference evidence="2 3" key="1">
    <citation type="submission" date="2020-01" db="EMBL/GenBank/DDBJ databases">
        <authorList>
            <consortium name="DOE Joint Genome Institute"/>
            <person name="Haridas S."/>
            <person name="Albert R."/>
            <person name="Binder M."/>
            <person name="Bloem J."/>
            <person name="Labutti K."/>
            <person name="Salamov A."/>
            <person name="Andreopoulos B."/>
            <person name="Baker S.E."/>
            <person name="Barry K."/>
            <person name="Bills G."/>
            <person name="Bluhm B.H."/>
            <person name="Cannon C."/>
            <person name="Castanera R."/>
            <person name="Culley D.E."/>
            <person name="Daum C."/>
            <person name="Ezra D."/>
            <person name="Gonzalez J.B."/>
            <person name="Henrissat B."/>
            <person name="Kuo A."/>
            <person name="Liang C."/>
            <person name="Lipzen A."/>
            <person name="Lutzoni F."/>
            <person name="Magnuson J."/>
            <person name="Mondo S."/>
            <person name="Nolan M."/>
            <person name="Ohm R."/>
            <person name="Pangilinan J."/>
            <person name="Park H.-J.H."/>
            <person name="Ramirez L."/>
            <person name="Alfaro M."/>
            <person name="Sun H."/>
            <person name="Tritt A."/>
            <person name="Yoshinaga Y."/>
            <person name="Zwiers L.-H.L."/>
            <person name="Turgeon B.G."/>
            <person name="Goodwin S.B."/>
            <person name="Spatafora J.W."/>
            <person name="Crous P.W."/>
            <person name="Grigoriev I.V."/>
        </authorList>
    </citation>
    <scope>NUCLEOTIDE SEQUENCE [LARGE SCALE GENOMIC DNA]</scope>
    <source>
        <strain evidence="2 3">CBS 611.86</strain>
    </source>
</reference>
<sequence>MPSYNKEKVPYHTNPGTITPDRPPQLNQAICGCRCGCGCANIRQGGDGGNSDEDIRSPLIESDTGLPSSPKNPEEHLNDQQLQPNPSPETNQNINGVFVNSAEGFQLSRLRLHVMDVNNLSIHPHPPLSLQEEYDDVAESMKNGARSSDERSAISSDARSVRCMSPGPGIGAWAEYHFSARPLRLTPQRRYCRGLVSSHLVLRDENAFMDFGEDPLDG</sequence>
<dbReference type="PROSITE" id="PS51257">
    <property type="entry name" value="PROKAR_LIPOPROTEIN"/>
    <property type="match status" value="1"/>
</dbReference>
<organism evidence="2 3">
    <name type="scientific">Massariosphaeria phaeospora</name>
    <dbReference type="NCBI Taxonomy" id="100035"/>
    <lineage>
        <taxon>Eukaryota</taxon>
        <taxon>Fungi</taxon>
        <taxon>Dikarya</taxon>
        <taxon>Ascomycota</taxon>
        <taxon>Pezizomycotina</taxon>
        <taxon>Dothideomycetes</taxon>
        <taxon>Pleosporomycetidae</taxon>
        <taxon>Pleosporales</taxon>
        <taxon>Pleosporales incertae sedis</taxon>
        <taxon>Massariosphaeria</taxon>
    </lineage>
</organism>
<protein>
    <submittedName>
        <fullName evidence="2">Uncharacterized protein</fullName>
    </submittedName>
</protein>
<comment type="caution">
    <text evidence="2">The sequence shown here is derived from an EMBL/GenBank/DDBJ whole genome shotgun (WGS) entry which is preliminary data.</text>
</comment>
<keyword evidence="3" id="KW-1185">Reference proteome</keyword>
<evidence type="ECO:0000256" key="1">
    <source>
        <dbReference type="SAM" id="MobiDB-lite"/>
    </source>
</evidence>
<evidence type="ECO:0000313" key="2">
    <source>
        <dbReference type="EMBL" id="KAF2869295.1"/>
    </source>
</evidence>
<name>A0A7C8M752_9PLEO</name>
<feature type="compositionally biased region" description="Basic and acidic residues" evidence="1">
    <location>
        <begin position="1"/>
        <end position="10"/>
    </location>
</feature>
<dbReference type="OrthoDB" id="3761807at2759"/>
<dbReference type="AlphaFoldDB" id="A0A7C8M752"/>
<feature type="compositionally biased region" description="Polar residues" evidence="1">
    <location>
        <begin position="79"/>
        <end position="94"/>
    </location>
</feature>
<dbReference type="EMBL" id="JAADJZ010000016">
    <property type="protein sequence ID" value="KAF2869295.1"/>
    <property type="molecule type" value="Genomic_DNA"/>
</dbReference>
<accession>A0A7C8M752</accession>
<feature type="region of interest" description="Disordered" evidence="1">
    <location>
        <begin position="46"/>
        <end position="94"/>
    </location>
</feature>